<dbReference type="Pfam" id="PF24660">
    <property type="entry name" value="PGAP1_3rd"/>
    <property type="match status" value="1"/>
</dbReference>
<evidence type="ECO:0000256" key="10">
    <source>
        <dbReference type="RuleBase" id="RU365011"/>
    </source>
</evidence>
<dbReference type="SUPFAM" id="SSF53474">
    <property type="entry name" value="alpha/beta-Hydrolases"/>
    <property type="match status" value="1"/>
</dbReference>
<keyword evidence="13" id="KW-1185">Reference proteome</keyword>
<dbReference type="GO" id="GO:0005789">
    <property type="term" value="C:endoplasmic reticulum membrane"/>
    <property type="evidence" value="ECO:0007669"/>
    <property type="project" value="UniProtKB-SubCell"/>
</dbReference>
<dbReference type="GO" id="GO:0050185">
    <property type="term" value="F:phosphatidylinositol deacylase activity"/>
    <property type="evidence" value="ECO:0007669"/>
    <property type="project" value="TreeGrafter"/>
</dbReference>
<feature type="transmembrane region" description="Helical" evidence="10">
    <location>
        <begin position="607"/>
        <end position="634"/>
    </location>
</feature>
<dbReference type="InterPro" id="IPR039529">
    <property type="entry name" value="PGAP1/BST1"/>
</dbReference>
<keyword evidence="8 10" id="KW-1133">Transmembrane helix</keyword>
<dbReference type="Proteomes" id="UP001367676">
    <property type="component" value="Unassembled WGS sequence"/>
</dbReference>
<comment type="function">
    <text evidence="10">Involved in inositol deacylation of GPI-anchored proteins which plays important roles in the quality control and ER-associated degradation of GPI-anchored proteins.</text>
</comment>
<name>A0AAN9TN43_9HEMI</name>
<feature type="transmembrane region" description="Helical" evidence="10">
    <location>
        <begin position="524"/>
        <end position="543"/>
    </location>
</feature>
<evidence type="ECO:0000313" key="13">
    <source>
        <dbReference type="Proteomes" id="UP001367676"/>
    </source>
</evidence>
<evidence type="ECO:0000256" key="7">
    <source>
        <dbReference type="ARBA" id="ARBA00022927"/>
    </source>
</evidence>
<comment type="caution">
    <text evidence="12">The sequence shown here is derived from an EMBL/GenBank/DDBJ whole genome shotgun (WGS) entry which is preliminary data.</text>
</comment>
<evidence type="ECO:0000256" key="3">
    <source>
        <dbReference type="ARBA" id="ARBA00022448"/>
    </source>
</evidence>
<evidence type="ECO:0000256" key="2">
    <source>
        <dbReference type="ARBA" id="ARBA00006931"/>
    </source>
</evidence>
<feature type="transmembrane region" description="Helical" evidence="10">
    <location>
        <begin position="566"/>
        <end position="587"/>
    </location>
</feature>
<evidence type="ECO:0000256" key="6">
    <source>
        <dbReference type="ARBA" id="ARBA00022824"/>
    </source>
</evidence>
<comment type="subcellular location">
    <subcellularLocation>
        <location evidence="1">Endoplasmic reticulum membrane</location>
        <topology evidence="1">Multi-pass membrane protein</topology>
    </subcellularLocation>
</comment>
<keyword evidence="7 10" id="KW-0653">Protein transport</keyword>
<accession>A0AAN9TN43</accession>
<feature type="domain" description="GPI inositol-deacylase PGAP1-like alpha/beta" evidence="11">
    <location>
        <begin position="3"/>
        <end position="219"/>
    </location>
</feature>
<dbReference type="PANTHER" id="PTHR15495">
    <property type="entry name" value="NEGATIVE REGULATOR OF VESICLE FORMATION-RELATED"/>
    <property type="match status" value="1"/>
</dbReference>
<reference evidence="12 13" key="1">
    <citation type="submission" date="2024-03" db="EMBL/GenBank/DDBJ databases">
        <title>Adaptation during the transition from Ophiocordyceps entomopathogen to insect associate is accompanied by gene loss and intensified selection.</title>
        <authorList>
            <person name="Ward C.M."/>
            <person name="Onetto C.A."/>
            <person name="Borneman A.R."/>
        </authorList>
    </citation>
    <scope>NUCLEOTIDE SEQUENCE [LARGE SCALE GENOMIC DNA]</scope>
    <source>
        <strain evidence="12">AWRI1</strain>
        <tissue evidence="12">Single Adult Female</tissue>
    </source>
</reference>
<evidence type="ECO:0000256" key="8">
    <source>
        <dbReference type="ARBA" id="ARBA00022989"/>
    </source>
</evidence>
<dbReference type="AlphaFoldDB" id="A0AAN9TN43"/>
<protein>
    <recommendedName>
        <fullName evidence="10">GPI inositol-deacylase</fullName>
        <ecNumber evidence="10">3.1.-.-</ecNumber>
    </recommendedName>
</protein>
<dbReference type="GO" id="GO:0015031">
    <property type="term" value="P:protein transport"/>
    <property type="evidence" value="ECO:0007669"/>
    <property type="project" value="UniProtKB-KW"/>
</dbReference>
<keyword evidence="5 10" id="KW-0378">Hydrolase</keyword>
<feature type="transmembrane region" description="Helical" evidence="10">
    <location>
        <begin position="737"/>
        <end position="756"/>
    </location>
</feature>
<evidence type="ECO:0000256" key="4">
    <source>
        <dbReference type="ARBA" id="ARBA00022692"/>
    </source>
</evidence>
<keyword evidence="3 10" id="KW-0813">Transport</keyword>
<comment type="caution">
    <text evidence="10">Lacks conserved residue(s) required for the propagation of feature annotation.</text>
</comment>
<dbReference type="EC" id="3.1.-.-" evidence="10"/>
<evidence type="ECO:0000259" key="11">
    <source>
        <dbReference type="Pfam" id="PF07819"/>
    </source>
</evidence>
<dbReference type="GO" id="GO:0006505">
    <property type="term" value="P:GPI anchor metabolic process"/>
    <property type="evidence" value="ECO:0007669"/>
    <property type="project" value="TreeGrafter"/>
</dbReference>
<comment type="similarity">
    <text evidence="2 10">Belongs to the GPI inositol-deacylase family.</text>
</comment>
<proteinExistence type="inferred from homology"/>
<dbReference type="InterPro" id="IPR029058">
    <property type="entry name" value="AB_hydrolase_fold"/>
</dbReference>
<evidence type="ECO:0000313" key="12">
    <source>
        <dbReference type="EMBL" id="KAK7601762.1"/>
    </source>
</evidence>
<evidence type="ECO:0000256" key="1">
    <source>
        <dbReference type="ARBA" id="ARBA00004477"/>
    </source>
</evidence>
<keyword evidence="4 10" id="KW-0812">Transmembrane</keyword>
<dbReference type="PANTHER" id="PTHR15495:SF7">
    <property type="entry name" value="GPI INOSITOL-DEACYLASE"/>
    <property type="match status" value="1"/>
</dbReference>
<dbReference type="GO" id="GO:0006888">
    <property type="term" value="P:endoplasmic reticulum to Golgi vesicle-mediated transport"/>
    <property type="evidence" value="ECO:0007669"/>
    <property type="project" value="TreeGrafter"/>
</dbReference>
<dbReference type="Pfam" id="PF07819">
    <property type="entry name" value="PGAP1"/>
    <property type="match status" value="1"/>
</dbReference>
<dbReference type="InterPro" id="IPR012908">
    <property type="entry name" value="PGAP1-ab_dom-like"/>
</dbReference>
<sequence length="919" mass="105071">MKFTGIPVLFVPGQGGSYKQVRSLASVTTHRTMDLQSIFHFDFFTINFNGELSALFGGTLQDQHEFIVHCIQRVLSLYPVPNRPKSVIIIGHSMGGMIARSLFLNPYFDPETVKLIITLATPHQPVILIDKYLRDFYNSVDIFWQTEKANSNSKLKNLTLISIGGGYRDKLVRPGLTYNKLADLNVLTNAIPDVITSTDHLCILWCNNFVKTLSRVLYDAVDFDIKGITQDKNHLRNIFYYHLVHCSNGKYYTPEIHQERIKFTRNSTWKEIKQNNISLIFQYGLDEDTHIIIKKPKNSWEYDGIMIEAVNIDKRDWIAECNPLLSTTRSVYCDDGNNLSQYGTVGFNKTLNRKYFRMSFADTEMFRTSLSHLVVRLPATNAETGLNVDIYNSQSRIVEVDLNFFLLYKPKTVIQETDQGALLYMLRLNNMVTMWKVYRLHLVPVQCTNEKHAAYAVFKTPWNHDSSHVIVNWEEQEVLKMILLTIPPGESDDVPQVDLILDPSCSYTVQIEASYLDSIAVITARYSLCLLGNIAAILMLTLTRQYSTIEKTRTCPSFLHALTRGAVPWLIFPFVKIVTFVWEYLSLKTYLGDLDTHLLMQDTADGWMVPLILYFVAFALVYIVGLLLQLSLLLNVWIFNLYSLGDLIPRLETFVDAEVADVILRVFPASLCTTILTVSWMTCEGHGFIAGLVVYYIRFLKKSTTTAELASRDNSADTVTDAVSPVSEASKTTNMDAFHLHTTLFLLWYLCTLTYLPHSIMWHKNFEYDFNLRELFASKLTPLAAQDTSFWLLVAYSVSAGCLWFCDVPHLSFEHFSSTFVFDAGIPVSGRTPVQRLLCKKYFIAGYERWSVEIGKEIVEKEAQVKKGFRRWHCMLLGLRSCVGGGVFKNAGKRKYQSQKSQKVKTSLNRSSRMHLLNN</sequence>
<dbReference type="EMBL" id="JBBCAQ010000010">
    <property type="protein sequence ID" value="KAK7601762.1"/>
    <property type="molecule type" value="Genomic_DNA"/>
</dbReference>
<keyword evidence="6 10" id="KW-0256">Endoplasmic reticulum</keyword>
<dbReference type="Gene3D" id="3.40.50.1820">
    <property type="entry name" value="alpha/beta hydrolase"/>
    <property type="match status" value="1"/>
</dbReference>
<gene>
    <name evidence="12" type="ORF">V9T40_009203</name>
</gene>
<keyword evidence="9 10" id="KW-0472">Membrane</keyword>
<evidence type="ECO:0000256" key="9">
    <source>
        <dbReference type="ARBA" id="ARBA00023136"/>
    </source>
</evidence>
<evidence type="ECO:0000256" key="5">
    <source>
        <dbReference type="ARBA" id="ARBA00022801"/>
    </source>
</evidence>
<organism evidence="12 13">
    <name type="scientific">Parthenolecanium corni</name>
    <dbReference type="NCBI Taxonomy" id="536013"/>
    <lineage>
        <taxon>Eukaryota</taxon>
        <taxon>Metazoa</taxon>
        <taxon>Ecdysozoa</taxon>
        <taxon>Arthropoda</taxon>
        <taxon>Hexapoda</taxon>
        <taxon>Insecta</taxon>
        <taxon>Pterygota</taxon>
        <taxon>Neoptera</taxon>
        <taxon>Paraneoptera</taxon>
        <taxon>Hemiptera</taxon>
        <taxon>Sternorrhyncha</taxon>
        <taxon>Coccoidea</taxon>
        <taxon>Coccidae</taxon>
        <taxon>Parthenolecanium</taxon>
    </lineage>
</organism>